<keyword evidence="12" id="KW-1185">Reference proteome</keyword>
<dbReference type="NCBIfam" id="TIGR00217">
    <property type="entry name" value="malQ"/>
    <property type="match status" value="1"/>
</dbReference>
<organism evidence="11 12">
    <name type="scientific">Kushneria aurantia</name>
    <dbReference type="NCBI Taxonomy" id="504092"/>
    <lineage>
        <taxon>Bacteria</taxon>
        <taxon>Pseudomonadati</taxon>
        <taxon>Pseudomonadota</taxon>
        <taxon>Gammaproteobacteria</taxon>
        <taxon>Oceanospirillales</taxon>
        <taxon>Halomonadaceae</taxon>
        <taxon>Kushneria</taxon>
    </lineage>
</organism>
<dbReference type="Pfam" id="PF02446">
    <property type="entry name" value="Glyco_hydro_77"/>
    <property type="match status" value="1"/>
</dbReference>
<dbReference type="Proteomes" id="UP001589814">
    <property type="component" value="Unassembled WGS sequence"/>
</dbReference>
<dbReference type="InterPro" id="IPR017853">
    <property type="entry name" value="GH"/>
</dbReference>
<evidence type="ECO:0000256" key="8">
    <source>
        <dbReference type="ARBA" id="ARBA00031423"/>
    </source>
</evidence>
<dbReference type="GO" id="GO:0004134">
    <property type="term" value="F:4-alpha-glucanotransferase activity"/>
    <property type="evidence" value="ECO:0007669"/>
    <property type="project" value="UniProtKB-EC"/>
</dbReference>
<dbReference type="EC" id="2.4.1.25" evidence="3 10"/>
<evidence type="ECO:0000256" key="7">
    <source>
        <dbReference type="ARBA" id="ARBA00023277"/>
    </source>
</evidence>
<evidence type="ECO:0000256" key="6">
    <source>
        <dbReference type="ARBA" id="ARBA00022679"/>
    </source>
</evidence>
<name>A0ABV6FZ29_9GAMM</name>
<keyword evidence="7 10" id="KW-0119">Carbohydrate metabolism</keyword>
<dbReference type="PANTHER" id="PTHR32438:SF5">
    <property type="entry name" value="4-ALPHA-GLUCANOTRANSFERASE DPE1, CHLOROPLASTIC_AMYLOPLASTIC"/>
    <property type="match status" value="1"/>
</dbReference>
<dbReference type="PANTHER" id="PTHR32438">
    <property type="entry name" value="4-ALPHA-GLUCANOTRANSFERASE DPE1, CHLOROPLASTIC/AMYLOPLASTIC"/>
    <property type="match status" value="1"/>
</dbReference>
<evidence type="ECO:0000313" key="11">
    <source>
        <dbReference type="EMBL" id="MFC0266659.1"/>
    </source>
</evidence>
<evidence type="ECO:0000256" key="9">
    <source>
        <dbReference type="ARBA" id="ARBA00031501"/>
    </source>
</evidence>
<dbReference type="InterPro" id="IPR003385">
    <property type="entry name" value="Glyco_hydro_77"/>
</dbReference>
<comment type="catalytic activity">
    <reaction evidence="1 10">
        <text>Transfers a segment of a (1-&gt;4)-alpha-D-glucan to a new position in an acceptor, which may be glucose or a (1-&gt;4)-alpha-D-glucan.</text>
        <dbReference type="EC" id="2.4.1.25"/>
    </reaction>
</comment>
<dbReference type="SUPFAM" id="SSF51445">
    <property type="entry name" value="(Trans)glycosidases"/>
    <property type="match status" value="1"/>
</dbReference>
<keyword evidence="6 10" id="KW-0808">Transferase</keyword>
<dbReference type="RefSeq" id="WP_083920815.1">
    <property type="nucleotide sequence ID" value="NZ_JBHLVX010000005.1"/>
</dbReference>
<reference evidence="11 12" key="1">
    <citation type="submission" date="2024-09" db="EMBL/GenBank/DDBJ databases">
        <authorList>
            <person name="Sun Q."/>
            <person name="Mori K."/>
        </authorList>
    </citation>
    <scope>NUCLEOTIDE SEQUENCE [LARGE SCALE GENOMIC DNA]</scope>
    <source>
        <strain evidence="11 12">CCM 7415</strain>
    </source>
</reference>
<sequence length="673" mass="73387">MAEQSPMNAELIALAELAGIMIDWQDNDRQAQRLEASTLRRVLAGLGYPADSDAEIADSRARLERLAHPEGPRQWPPLITAEIDATVELPSALTPGTRWRLTDDQGRASEGVLGERGALSAPSRPGYYRFEIGDIALTLAVAPGRCVSFSDLAGGAAMPMAGLVAQLYGLRRMDDEHGMGDIEALARLAEASALEGIDALAISPLHALFAHQPQRYSPYSPATRLALNPLYVSLPATSGEAATGELIDPVAVAEERRVALDRAFAALDGQQLADFEAFRRQRGETLEHHCRFEAISEVYGALDDWPAALRRVDDPAVTEFARSHAQRVARHAWAQWQISHELERAQSRARAAGMRVGLIADIAVGVDPQGSEVWSRPRQMLGALRIGAPPDAFNARGQEWGVTGFSPQGLVACGFEGFIATLRACLRGAGGLRIDHIMGLSRLWLIPAGGTPTEGAYVRFPEEDLLRLVALESWRHRAVIIGEDLGTVEAAFRQRLARAGIAGMGVMWFERDDQGFSAAADYPERAVAMTTTHDLPSLAGWLRGRDLDWRIELDMLGEGESAAGQRRQRQVERQQLAVTLGVDDSADTLQWLTAAIRHIGATPTPLALLPLEDLLGLEEQPNLPGTLDEHPNWRRRLPLAVEQFYRDGEIASRIAVFRQARSARAGLEGVGHE</sequence>
<comment type="caution">
    <text evidence="11">The sequence shown here is derived from an EMBL/GenBank/DDBJ whole genome shotgun (WGS) entry which is preliminary data.</text>
</comment>
<dbReference type="Gene3D" id="3.20.20.80">
    <property type="entry name" value="Glycosidases"/>
    <property type="match status" value="1"/>
</dbReference>
<evidence type="ECO:0000256" key="1">
    <source>
        <dbReference type="ARBA" id="ARBA00000439"/>
    </source>
</evidence>
<evidence type="ECO:0000256" key="4">
    <source>
        <dbReference type="ARBA" id="ARBA00020295"/>
    </source>
</evidence>
<comment type="similarity">
    <text evidence="2 10">Belongs to the disproportionating enzyme family.</text>
</comment>
<proteinExistence type="inferred from homology"/>
<keyword evidence="5 10" id="KW-0328">Glycosyltransferase</keyword>
<accession>A0ABV6FZ29</accession>
<gene>
    <name evidence="11" type="primary">malQ</name>
    <name evidence="11" type="ORF">ACFFHW_01390</name>
</gene>
<evidence type="ECO:0000256" key="2">
    <source>
        <dbReference type="ARBA" id="ARBA00005684"/>
    </source>
</evidence>
<evidence type="ECO:0000256" key="3">
    <source>
        <dbReference type="ARBA" id="ARBA00012560"/>
    </source>
</evidence>
<evidence type="ECO:0000313" key="12">
    <source>
        <dbReference type="Proteomes" id="UP001589814"/>
    </source>
</evidence>
<dbReference type="EMBL" id="JBHLVX010000005">
    <property type="protein sequence ID" value="MFC0266659.1"/>
    <property type="molecule type" value="Genomic_DNA"/>
</dbReference>
<evidence type="ECO:0000256" key="10">
    <source>
        <dbReference type="RuleBase" id="RU361207"/>
    </source>
</evidence>
<evidence type="ECO:0000256" key="5">
    <source>
        <dbReference type="ARBA" id="ARBA00022676"/>
    </source>
</evidence>
<protein>
    <recommendedName>
        <fullName evidence="4 10">4-alpha-glucanotransferase</fullName>
        <ecNumber evidence="3 10">2.4.1.25</ecNumber>
    </recommendedName>
    <alternativeName>
        <fullName evidence="8 10">Amylomaltase</fullName>
    </alternativeName>
    <alternativeName>
        <fullName evidence="9 10">Disproportionating enzyme</fullName>
    </alternativeName>
</protein>